<name>A0A6J6WIS3_9ZZZZ</name>
<organism evidence="1">
    <name type="scientific">freshwater metagenome</name>
    <dbReference type="NCBI Taxonomy" id="449393"/>
    <lineage>
        <taxon>unclassified sequences</taxon>
        <taxon>metagenomes</taxon>
        <taxon>ecological metagenomes</taxon>
    </lineage>
</organism>
<sequence>MAKAHLTDLREKSVLANLSCNEVGPDVGRLAKHFGGAQIQDSMMFRIVEEARTYARRIWHSEPSGWTNRTRLEGGRERNNLEH</sequence>
<gene>
    <name evidence="1" type="ORF">UFOPK2958_00656</name>
</gene>
<proteinExistence type="predicted"/>
<accession>A0A6J6WIS3</accession>
<protein>
    <submittedName>
        <fullName evidence="1">Unannotated protein</fullName>
    </submittedName>
</protein>
<reference evidence="1" key="1">
    <citation type="submission" date="2020-05" db="EMBL/GenBank/DDBJ databases">
        <authorList>
            <person name="Chiriac C."/>
            <person name="Salcher M."/>
            <person name="Ghai R."/>
            <person name="Kavagutti S V."/>
        </authorList>
    </citation>
    <scope>NUCLEOTIDE SEQUENCE</scope>
</reference>
<dbReference type="EMBL" id="CAFAAB010000061">
    <property type="protein sequence ID" value="CAB4782908.1"/>
    <property type="molecule type" value="Genomic_DNA"/>
</dbReference>
<dbReference type="AlphaFoldDB" id="A0A6J6WIS3"/>
<evidence type="ECO:0000313" key="1">
    <source>
        <dbReference type="EMBL" id="CAB4782908.1"/>
    </source>
</evidence>